<accession>A0A0D2JZV7</accession>
<gene>
    <name evidence="2" type="ORF">X474_05560</name>
</gene>
<proteinExistence type="predicted"/>
<name>A0A0D2JZV7_9BACT</name>
<sequence length="337" mass="38044">MTMKNTICLILMLLVLILSAPNVFAEIGFSNALAKDIAQAYGFYLGQIYSLGEISKKYPSISGLAKIAKLEFWATFESSIEGMDTLMAKHVQCEWKEVKKQLASQIKNHINIEQISETQARQFVELVRERAKGAIESPVIETLLLFKSGYENNPEREFLDGYKFKYSINGSGKAKGVAFSIESPKTWVAKEGNRPNIVQKFVSENGRGHELLLILIKELPLQPGEKITEQVVLDILNPKNIQDYIPDDATYLNGGAITLENLPGLWVHFRMDMSRVRNTFGMEAISYILLYKNKMIQIQGKVITSINGKSTGRGGFAKYEELFDLMVNSFVIFNMYK</sequence>
<reference evidence="2 3" key="1">
    <citation type="submission" date="2013-11" db="EMBL/GenBank/DDBJ databases">
        <title>Metagenomic analysis of a methanogenic consortium involved in long chain n-alkane degradation.</title>
        <authorList>
            <person name="Davidova I.A."/>
            <person name="Callaghan A.V."/>
            <person name="Wawrik B."/>
            <person name="Pruitt S."/>
            <person name="Marks C."/>
            <person name="Duncan K.E."/>
            <person name="Suflita J.M."/>
        </authorList>
    </citation>
    <scope>NUCLEOTIDE SEQUENCE [LARGE SCALE GENOMIC DNA]</scope>
    <source>
        <strain evidence="2 3">SPR</strain>
    </source>
</reference>
<dbReference type="InParanoid" id="A0A0D2JZV7"/>
<feature type="signal peptide" evidence="1">
    <location>
        <begin position="1"/>
        <end position="25"/>
    </location>
</feature>
<evidence type="ECO:0000313" key="3">
    <source>
        <dbReference type="Proteomes" id="UP000032233"/>
    </source>
</evidence>
<organism evidence="2 3">
    <name type="scientific">Dethiosulfatarculus sandiegensis</name>
    <dbReference type="NCBI Taxonomy" id="1429043"/>
    <lineage>
        <taxon>Bacteria</taxon>
        <taxon>Pseudomonadati</taxon>
        <taxon>Thermodesulfobacteriota</taxon>
        <taxon>Desulfarculia</taxon>
        <taxon>Desulfarculales</taxon>
        <taxon>Desulfarculaceae</taxon>
        <taxon>Dethiosulfatarculus</taxon>
    </lineage>
</organism>
<dbReference type="EMBL" id="AZAC01000005">
    <property type="protein sequence ID" value="KIX15020.1"/>
    <property type="molecule type" value="Genomic_DNA"/>
</dbReference>
<keyword evidence="1" id="KW-0732">Signal</keyword>
<keyword evidence="3" id="KW-1185">Reference proteome</keyword>
<feature type="chain" id="PRO_5002245308" evidence="1">
    <location>
        <begin position="26"/>
        <end position="337"/>
    </location>
</feature>
<protein>
    <submittedName>
        <fullName evidence="2">Uncharacterized protein</fullName>
    </submittedName>
</protein>
<dbReference type="Proteomes" id="UP000032233">
    <property type="component" value="Unassembled WGS sequence"/>
</dbReference>
<evidence type="ECO:0000256" key="1">
    <source>
        <dbReference type="SAM" id="SignalP"/>
    </source>
</evidence>
<comment type="caution">
    <text evidence="2">The sequence shown here is derived from an EMBL/GenBank/DDBJ whole genome shotgun (WGS) entry which is preliminary data.</text>
</comment>
<dbReference type="AlphaFoldDB" id="A0A0D2JZV7"/>
<dbReference type="STRING" id="1429043.X474_05560"/>
<evidence type="ECO:0000313" key="2">
    <source>
        <dbReference type="EMBL" id="KIX15020.1"/>
    </source>
</evidence>
<dbReference type="PATRIC" id="fig|1429043.3.peg.1186"/>